<dbReference type="InterPro" id="IPR000055">
    <property type="entry name" value="Restrct_endonuc_typeI_TRD"/>
</dbReference>
<sequence length="303" mass="34171">MSEWQEKTVGEICKVKGGKRLPAGKEFADGVTPFPYLRVKDMVNGTIDQSSIVYVKPEIEPFIRNYKISKNDIYVTIAGTLGTFGTIPDILDNAQLTENAAKLCEIDFDEFDKDFLTYFLNSEKVQLQINRQIGIGGGVPKLALFRIEKLVLKYPEKTSQIKIALILSSADAVIEKTQAAIAKYKAIKQGMLHDLFTRGIDPATSKLRPKYKDAPHLYKPSKLGWIPKEWEVETFSGIVEIINGGTPSTHIKEYWNGEIPWLSVEDFNKEKRYVYDATKKISESGLKNSATNILKKDMIIRVS</sequence>
<dbReference type="AlphaFoldDB" id="A0A445MUZ5"/>
<dbReference type="Pfam" id="PF01420">
    <property type="entry name" value="Methylase_S"/>
    <property type="match status" value="2"/>
</dbReference>
<feature type="domain" description="Type I restriction modification DNA specificity" evidence="4">
    <location>
        <begin position="1"/>
        <end position="177"/>
    </location>
</feature>
<gene>
    <name evidence="5" type="ORF">PITCH_A1760004</name>
</gene>
<keyword evidence="2" id="KW-0680">Restriction system</keyword>
<evidence type="ECO:0000256" key="3">
    <source>
        <dbReference type="ARBA" id="ARBA00023125"/>
    </source>
</evidence>
<keyword evidence="3" id="KW-0238">DNA-binding</keyword>
<protein>
    <submittedName>
        <fullName evidence="5">Type I restriction enzyme StySJI specificity protein</fullName>
    </submittedName>
</protein>
<dbReference type="PANTHER" id="PTHR30408:SF12">
    <property type="entry name" value="TYPE I RESTRICTION ENZYME MJAVIII SPECIFICITY SUBUNIT"/>
    <property type="match status" value="1"/>
</dbReference>
<dbReference type="CDD" id="cd17256">
    <property type="entry name" value="RMtype1_S_EcoJA65PI-TRD1-CR1_like"/>
    <property type="match status" value="1"/>
</dbReference>
<dbReference type="SUPFAM" id="SSF116734">
    <property type="entry name" value="DNA methylase specificity domain"/>
    <property type="match status" value="2"/>
</dbReference>
<dbReference type="PANTHER" id="PTHR30408">
    <property type="entry name" value="TYPE-1 RESTRICTION ENZYME ECOKI SPECIFICITY PROTEIN"/>
    <property type="match status" value="1"/>
</dbReference>
<dbReference type="InterPro" id="IPR052021">
    <property type="entry name" value="Type-I_RS_S_subunit"/>
</dbReference>
<organism evidence="5">
    <name type="scientific">uncultured Desulfobacterium sp</name>
    <dbReference type="NCBI Taxonomy" id="201089"/>
    <lineage>
        <taxon>Bacteria</taxon>
        <taxon>Pseudomonadati</taxon>
        <taxon>Thermodesulfobacteriota</taxon>
        <taxon>Desulfobacteria</taxon>
        <taxon>Desulfobacterales</taxon>
        <taxon>Desulfobacteriaceae</taxon>
        <taxon>Desulfobacterium</taxon>
        <taxon>environmental samples</taxon>
    </lineage>
</organism>
<dbReference type="GO" id="GO:0003677">
    <property type="term" value="F:DNA binding"/>
    <property type="evidence" value="ECO:0007669"/>
    <property type="project" value="UniProtKB-KW"/>
</dbReference>
<comment type="similarity">
    <text evidence="1">Belongs to the type-I restriction system S methylase family.</text>
</comment>
<feature type="domain" description="Type I restriction modification DNA specificity" evidence="4">
    <location>
        <begin position="227"/>
        <end position="300"/>
    </location>
</feature>
<dbReference type="Gene3D" id="3.90.220.20">
    <property type="entry name" value="DNA methylase specificity domains"/>
    <property type="match status" value="2"/>
</dbReference>
<evidence type="ECO:0000256" key="2">
    <source>
        <dbReference type="ARBA" id="ARBA00022747"/>
    </source>
</evidence>
<evidence type="ECO:0000256" key="1">
    <source>
        <dbReference type="ARBA" id="ARBA00010923"/>
    </source>
</evidence>
<dbReference type="InterPro" id="IPR044946">
    <property type="entry name" value="Restrct_endonuc_typeI_TRD_sf"/>
</dbReference>
<evidence type="ECO:0000259" key="4">
    <source>
        <dbReference type="Pfam" id="PF01420"/>
    </source>
</evidence>
<name>A0A445MUZ5_9BACT</name>
<evidence type="ECO:0000313" key="5">
    <source>
        <dbReference type="EMBL" id="SPD73263.1"/>
    </source>
</evidence>
<dbReference type="GO" id="GO:0009307">
    <property type="term" value="P:DNA restriction-modification system"/>
    <property type="evidence" value="ECO:0007669"/>
    <property type="project" value="UniProtKB-KW"/>
</dbReference>
<reference evidence="5" key="1">
    <citation type="submission" date="2018-01" db="EMBL/GenBank/DDBJ databases">
        <authorList>
            <person name="Regsiter A."/>
            <person name="William W."/>
        </authorList>
    </citation>
    <scope>NUCLEOTIDE SEQUENCE</scope>
    <source>
        <strain evidence="5">TRIP AH-1</strain>
    </source>
</reference>
<proteinExistence type="inferred from homology"/>
<accession>A0A445MUZ5</accession>
<dbReference type="EMBL" id="OJIN01000086">
    <property type="protein sequence ID" value="SPD73263.1"/>
    <property type="molecule type" value="Genomic_DNA"/>
</dbReference>